<feature type="domain" description="Type I restriction enzyme R protein N-terminal" evidence="1">
    <location>
        <begin position="35"/>
        <end position="144"/>
    </location>
</feature>
<dbReference type="OrthoDB" id="9790377at2"/>
<reference evidence="2 3" key="1">
    <citation type="submission" date="2019-08" db="EMBL/GenBank/DDBJ databases">
        <authorList>
            <person name="Shi S."/>
        </authorList>
    </citation>
    <scope>NUCLEOTIDE SEQUENCE [LARGE SCALE GENOMIC DNA]</scope>
    <source>
        <strain evidence="2 3">GY10130</strain>
    </source>
</reference>
<accession>A0A5C8J186</accession>
<dbReference type="EMBL" id="VRTY01000122">
    <property type="protein sequence ID" value="TXK26891.1"/>
    <property type="molecule type" value="Genomic_DNA"/>
</dbReference>
<dbReference type="Proteomes" id="UP000321926">
    <property type="component" value="Unassembled WGS sequence"/>
</dbReference>
<comment type="caution">
    <text evidence="2">The sequence shown here is derived from an EMBL/GenBank/DDBJ whole genome shotgun (WGS) entry which is preliminary data.</text>
</comment>
<evidence type="ECO:0000313" key="3">
    <source>
        <dbReference type="Proteomes" id="UP000321926"/>
    </source>
</evidence>
<dbReference type="Pfam" id="PF13588">
    <property type="entry name" value="HSDR_N_2"/>
    <property type="match status" value="1"/>
</dbReference>
<gene>
    <name evidence="2" type="ORF">FVR03_21430</name>
</gene>
<keyword evidence="3" id="KW-1185">Reference proteome</keyword>
<proteinExistence type="predicted"/>
<evidence type="ECO:0000259" key="1">
    <source>
        <dbReference type="Pfam" id="PF13588"/>
    </source>
</evidence>
<dbReference type="AlphaFoldDB" id="A0A5C8J186"/>
<dbReference type="InterPro" id="IPR029464">
    <property type="entry name" value="HSDR_N"/>
</dbReference>
<organism evidence="2 3">
    <name type="scientific">Pontibacter qinzhouensis</name>
    <dbReference type="NCBI Taxonomy" id="2603253"/>
    <lineage>
        <taxon>Bacteria</taxon>
        <taxon>Pseudomonadati</taxon>
        <taxon>Bacteroidota</taxon>
        <taxon>Cytophagia</taxon>
        <taxon>Cytophagales</taxon>
        <taxon>Hymenobacteraceae</taxon>
        <taxon>Pontibacter</taxon>
    </lineage>
</organism>
<name>A0A5C8J186_9BACT</name>
<protein>
    <submittedName>
        <fullName evidence="2">Type I restriction enzyme HsdR N-terminal domain-containing protein</fullName>
    </submittedName>
</protein>
<dbReference type="RefSeq" id="WP_147923822.1">
    <property type="nucleotide sequence ID" value="NZ_VRTY01000122.1"/>
</dbReference>
<evidence type="ECO:0000313" key="2">
    <source>
        <dbReference type="EMBL" id="TXK26891.1"/>
    </source>
</evidence>
<sequence length="151" mass="17715">MERLNLPPFACKIKQSGANSLIFDELRRKYVLLTPEEWVRQHFIHYLLLELHYPKGLVSVERGTTYNQLHKRTDICIFNHSGKPELLVECKAAHVPITQQVVKQVSTYNQVVQARLLVITNGLQHYCWQVDFEARSFLPLQEIPAYRKEEL</sequence>